<sequence length="385" mass="44530">MASNKNPIECIFICHFHHTAGPRILCQVPKDYITKDLFEIISLYAIPKRQLKNRMITMTSNVTKILGYPIRISDKKYQRNAYYFNLCIVCDHLSHTLQYQPIVKKLLNFIRNLEIERNFLSNSDQSDDSQEQLFCMLNKVMQDLNKDNTCILTVCGAVIYLNVIKVSPDPLIPLNFDVPVLLSPINHSEHQWDLVTERISPYINGVNHVSRIVELSKLSIEIVTACIQNLIYCNAVSLVDLFRYSNMYICTTQIVQFVKNKSRHQEAINFISAANAPKAKFKDIFSMYSAMKRGARYIDICLSFNPRKLNINERNLVLYGLSNGYIRQLRKYPVLLKSSDVNKTILGNYFNGRNSLNIISCYSRSNVYTLDLAIERDKRIVSVWK</sequence>
<dbReference type="GO" id="GO:1904262">
    <property type="term" value="P:negative regulation of TORC1 signaling"/>
    <property type="evidence" value="ECO:0007669"/>
    <property type="project" value="TreeGrafter"/>
</dbReference>
<keyword evidence="3" id="KW-1185">Reference proteome</keyword>
<reference evidence="2 3" key="1">
    <citation type="submission" date="2019-08" db="EMBL/GenBank/DDBJ databases">
        <authorList>
            <person name="Alioto T."/>
            <person name="Alioto T."/>
            <person name="Gomez Garrido J."/>
        </authorList>
    </citation>
    <scope>NUCLEOTIDE SEQUENCE [LARGE SCALE GENOMIC DNA]</scope>
</reference>
<dbReference type="OrthoDB" id="338854at2759"/>
<organism evidence="2 3">
    <name type="scientific">Cinara cedri</name>
    <dbReference type="NCBI Taxonomy" id="506608"/>
    <lineage>
        <taxon>Eukaryota</taxon>
        <taxon>Metazoa</taxon>
        <taxon>Ecdysozoa</taxon>
        <taxon>Arthropoda</taxon>
        <taxon>Hexapoda</taxon>
        <taxon>Insecta</taxon>
        <taxon>Pterygota</taxon>
        <taxon>Neoptera</taxon>
        <taxon>Paraneoptera</taxon>
        <taxon>Hemiptera</taxon>
        <taxon>Sternorrhyncha</taxon>
        <taxon>Aphidomorpha</taxon>
        <taxon>Aphidoidea</taxon>
        <taxon>Aphididae</taxon>
        <taxon>Lachninae</taxon>
        <taxon>Cinara</taxon>
    </lineage>
</organism>
<dbReference type="InterPro" id="IPR009348">
    <property type="entry name" value="NPR2-like"/>
</dbReference>
<dbReference type="GO" id="GO:1990130">
    <property type="term" value="C:GATOR1 complex"/>
    <property type="evidence" value="ECO:0007669"/>
    <property type="project" value="TreeGrafter"/>
</dbReference>
<protein>
    <submittedName>
        <fullName evidence="2">Nitrogen permease regulator 2</fullName>
    </submittedName>
</protein>
<name>A0A5E4MQ55_9HEMI</name>
<proteinExistence type="inferred from homology"/>
<dbReference type="PANTHER" id="PTHR12991">
    <property type="entry name" value="NITROGEN PERMEASE REGULATOR 2/TUMOR SUPPRESSOR CANDIDATE 4"/>
    <property type="match status" value="1"/>
</dbReference>
<dbReference type="GO" id="GO:0005096">
    <property type="term" value="F:GTPase activator activity"/>
    <property type="evidence" value="ECO:0007669"/>
    <property type="project" value="TreeGrafter"/>
</dbReference>
<dbReference type="PANTHER" id="PTHR12991:SF10">
    <property type="entry name" value="GATOR COMPLEX PROTEIN NPRL2"/>
    <property type="match status" value="1"/>
</dbReference>
<dbReference type="Pfam" id="PF06218">
    <property type="entry name" value="NPR2"/>
    <property type="match status" value="1"/>
</dbReference>
<dbReference type="AlphaFoldDB" id="A0A5E4MQ55"/>
<evidence type="ECO:0000256" key="1">
    <source>
        <dbReference type="ARBA" id="ARBA00008433"/>
    </source>
</evidence>
<dbReference type="GO" id="GO:0010508">
    <property type="term" value="P:positive regulation of autophagy"/>
    <property type="evidence" value="ECO:0007669"/>
    <property type="project" value="TreeGrafter"/>
</dbReference>
<dbReference type="GO" id="GO:0034198">
    <property type="term" value="P:cellular response to amino acid starvation"/>
    <property type="evidence" value="ECO:0007669"/>
    <property type="project" value="TreeGrafter"/>
</dbReference>
<dbReference type="GO" id="GO:0005774">
    <property type="term" value="C:vacuolar membrane"/>
    <property type="evidence" value="ECO:0007669"/>
    <property type="project" value="TreeGrafter"/>
</dbReference>
<evidence type="ECO:0000313" key="2">
    <source>
        <dbReference type="EMBL" id="VVC33598.1"/>
    </source>
</evidence>
<gene>
    <name evidence="2" type="ORF">CINCED_3A002451</name>
</gene>
<dbReference type="EMBL" id="CABPRJ010000971">
    <property type="protein sequence ID" value="VVC33598.1"/>
    <property type="molecule type" value="Genomic_DNA"/>
</dbReference>
<accession>A0A5E4MQ55</accession>
<dbReference type="Proteomes" id="UP000325440">
    <property type="component" value="Unassembled WGS sequence"/>
</dbReference>
<evidence type="ECO:0000313" key="3">
    <source>
        <dbReference type="Proteomes" id="UP000325440"/>
    </source>
</evidence>
<comment type="similarity">
    <text evidence="1">Belongs to the NPR2 family.</text>
</comment>